<comment type="caution">
    <text evidence="7">The sequence shown here is derived from an EMBL/GenBank/DDBJ whole genome shotgun (WGS) entry which is preliminary data.</text>
</comment>
<keyword evidence="8" id="KW-1185">Reference proteome</keyword>
<name>A0A0J8DG64_CLOCY</name>
<dbReference type="Pfam" id="PF12729">
    <property type="entry name" value="4HB_MCP_1"/>
    <property type="match status" value="1"/>
</dbReference>
<dbReference type="CDD" id="cd19411">
    <property type="entry name" value="MCP2201-like_sensor"/>
    <property type="match status" value="1"/>
</dbReference>
<sequence length="565" mass="62727">MKFKIGVKLGVGFGAILVIFLFLGINNMFKFNSVKSAQDDIMKNQYPSSKSLMEMQINTSNCRRVLYQHILTTDNMQSLRYEEVLNKYIEKVNENMKTYEPTISSGEEKSYYDEFKKNWDLYLEVSNQAMVMSKANKDIEAQTIANKSQEYYDASRVALEKNVDLNNAYMLQGQKRADESINSAKMQIIIYLTMALLFALVFAIYITKNIVTSTNKVLSIISSIANGDLTKEVNIKTNDEIRMIGDSTNSLIISLKDMLEKIIHVANKVTYTSEELNATCEENSSANFEITQTISELALGSLDQSKSINEVNIIMKNMSDSIKNISQRIESIGDSSNMVENATINGVIEADNAVSKIGEIKNVTQQMAYVINKLRKESNKIGEIIEVIKNISRQTNLLALNAAIEAARAGEHGKGFSIVAEEVRKLAEESSNSAEEITVLIESIQNETKTVVEVMSKGAMEVENGVKAVDDTSKAFKTISSEIHRVVEQVSNVAMISQEILKDSEKVVDSIESVNIIAENSAAATEEVSASAQEQNSSIESLVYEAHTLAELGGELQILVSKFKI</sequence>
<dbReference type="PATRIC" id="fig|1121307.3.peg.2242"/>
<dbReference type="Pfam" id="PF00672">
    <property type="entry name" value="HAMP"/>
    <property type="match status" value="1"/>
</dbReference>
<gene>
    <name evidence="7" type="ORF">CLCY_6c01100</name>
</gene>
<feature type="transmembrane region" description="Helical" evidence="4">
    <location>
        <begin position="6"/>
        <end position="25"/>
    </location>
</feature>
<dbReference type="PANTHER" id="PTHR32089">
    <property type="entry name" value="METHYL-ACCEPTING CHEMOTAXIS PROTEIN MCPB"/>
    <property type="match status" value="1"/>
</dbReference>
<dbReference type="Gene3D" id="1.10.287.950">
    <property type="entry name" value="Methyl-accepting chemotaxis protein"/>
    <property type="match status" value="1"/>
</dbReference>
<dbReference type="PROSITE" id="PS50885">
    <property type="entry name" value="HAMP"/>
    <property type="match status" value="1"/>
</dbReference>
<dbReference type="InterPro" id="IPR024478">
    <property type="entry name" value="HlyB_4HB_MCP"/>
</dbReference>
<accession>A0A0J8DG64</accession>
<proteinExistence type="inferred from homology"/>
<dbReference type="InterPro" id="IPR003660">
    <property type="entry name" value="HAMP_dom"/>
</dbReference>
<dbReference type="GO" id="GO:0007165">
    <property type="term" value="P:signal transduction"/>
    <property type="evidence" value="ECO:0007669"/>
    <property type="project" value="UniProtKB-KW"/>
</dbReference>
<dbReference type="GO" id="GO:0016020">
    <property type="term" value="C:membrane"/>
    <property type="evidence" value="ECO:0007669"/>
    <property type="project" value="InterPro"/>
</dbReference>
<dbReference type="AlphaFoldDB" id="A0A0J8DG64"/>
<evidence type="ECO:0000259" key="6">
    <source>
        <dbReference type="PROSITE" id="PS50885"/>
    </source>
</evidence>
<dbReference type="STRING" id="1121307.CLCY_6c01100"/>
<reference evidence="7 8" key="1">
    <citation type="submission" date="2015-06" db="EMBL/GenBank/DDBJ databases">
        <title>Draft genome sequence of the purine-degrading Clostridium cylindrosporum HC-1 (DSM 605).</title>
        <authorList>
            <person name="Poehlein A."/>
            <person name="Schiel-Bengelsdorf B."/>
            <person name="Bengelsdorf F."/>
            <person name="Daniel R."/>
            <person name="Duerre P."/>
        </authorList>
    </citation>
    <scope>NUCLEOTIDE SEQUENCE [LARGE SCALE GENOMIC DNA]</scope>
    <source>
        <strain evidence="7 8">DSM 605</strain>
    </source>
</reference>
<dbReference type="Proteomes" id="UP000036756">
    <property type="component" value="Unassembled WGS sequence"/>
</dbReference>
<organism evidence="7 8">
    <name type="scientific">Clostridium cylindrosporum DSM 605</name>
    <dbReference type="NCBI Taxonomy" id="1121307"/>
    <lineage>
        <taxon>Bacteria</taxon>
        <taxon>Bacillati</taxon>
        <taxon>Bacillota</taxon>
        <taxon>Clostridia</taxon>
        <taxon>Eubacteriales</taxon>
        <taxon>Clostridiaceae</taxon>
        <taxon>Clostridium</taxon>
    </lineage>
</organism>
<keyword evidence="4" id="KW-0472">Membrane</keyword>
<protein>
    <submittedName>
        <fullName evidence="7">Methyl-accepting chemotaxis protein</fullName>
    </submittedName>
</protein>
<dbReference type="CDD" id="cd06225">
    <property type="entry name" value="HAMP"/>
    <property type="match status" value="1"/>
</dbReference>
<feature type="domain" description="HAMP" evidence="6">
    <location>
        <begin position="208"/>
        <end position="260"/>
    </location>
</feature>
<keyword evidence="4" id="KW-0812">Transmembrane</keyword>
<feature type="transmembrane region" description="Helical" evidence="4">
    <location>
        <begin position="188"/>
        <end position="206"/>
    </location>
</feature>
<evidence type="ECO:0000256" key="2">
    <source>
        <dbReference type="ARBA" id="ARBA00029447"/>
    </source>
</evidence>
<evidence type="ECO:0000256" key="3">
    <source>
        <dbReference type="PROSITE-ProRule" id="PRU00284"/>
    </source>
</evidence>
<evidence type="ECO:0000256" key="1">
    <source>
        <dbReference type="ARBA" id="ARBA00023224"/>
    </source>
</evidence>
<dbReference type="SUPFAM" id="SSF58104">
    <property type="entry name" value="Methyl-accepting chemotaxis protein (MCP) signaling domain"/>
    <property type="match status" value="1"/>
</dbReference>
<evidence type="ECO:0000259" key="5">
    <source>
        <dbReference type="PROSITE" id="PS50111"/>
    </source>
</evidence>
<dbReference type="PANTHER" id="PTHR32089:SF112">
    <property type="entry name" value="LYSOZYME-LIKE PROTEIN-RELATED"/>
    <property type="match status" value="1"/>
</dbReference>
<evidence type="ECO:0000313" key="8">
    <source>
        <dbReference type="Proteomes" id="UP000036756"/>
    </source>
</evidence>
<keyword evidence="4" id="KW-1133">Transmembrane helix</keyword>
<dbReference type="PROSITE" id="PS50111">
    <property type="entry name" value="CHEMOTAXIS_TRANSDUC_2"/>
    <property type="match status" value="1"/>
</dbReference>
<dbReference type="InterPro" id="IPR047347">
    <property type="entry name" value="YvaQ-like_sensor"/>
</dbReference>
<dbReference type="Pfam" id="PF00015">
    <property type="entry name" value="MCPsignal"/>
    <property type="match status" value="1"/>
</dbReference>
<dbReference type="SMART" id="SM00283">
    <property type="entry name" value="MA"/>
    <property type="match status" value="1"/>
</dbReference>
<dbReference type="Gene3D" id="6.10.340.10">
    <property type="match status" value="1"/>
</dbReference>
<dbReference type="EMBL" id="LFVU01000002">
    <property type="protein sequence ID" value="KMT23229.1"/>
    <property type="molecule type" value="Genomic_DNA"/>
</dbReference>
<dbReference type="CDD" id="cd11386">
    <property type="entry name" value="MCP_signal"/>
    <property type="match status" value="1"/>
</dbReference>
<keyword evidence="1 3" id="KW-0807">Transducer</keyword>
<dbReference type="InterPro" id="IPR004089">
    <property type="entry name" value="MCPsignal_dom"/>
</dbReference>
<evidence type="ECO:0000313" key="7">
    <source>
        <dbReference type="EMBL" id="KMT23229.1"/>
    </source>
</evidence>
<dbReference type="RefSeq" id="WP_048569306.1">
    <property type="nucleotide sequence ID" value="NZ_LFVU01000002.1"/>
</dbReference>
<dbReference type="OrthoDB" id="9762005at2"/>
<evidence type="ECO:0000256" key="4">
    <source>
        <dbReference type="SAM" id="Phobius"/>
    </source>
</evidence>
<feature type="domain" description="Methyl-accepting transducer" evidence="5">
    <location>
        <begin position="279"/>
        <end position="515"/>
    </location>
</feature>
<comment type="similarity">
    <text evidence="2">Belongs to the methyl-accepting chemotaxis (MCP) protein family.</text>
</comment>